<evidence type="ECO:0000256" key="10">
    <source>
        <dbReference type="ARBA" id="ARBA00023170"/>
    </source>
</evidence>
<evidence type="ECO:0000256" key="2">
    <source>
        <dbReference type="ARBA" id="ARBA00004514"/>
    </source>
</evidence>
<keyword evidence="10" id="KW-0675">Receptor</keyword>
<evidence type="ECO:0000256" key="5">
    <source>
        <dbReference type="ARBA" id="ARBA00022692"/>
    </source>
</evidence>
<dbReference type="PROSITE" id="PS51830">
    <property type="entry name" value="FIIND"/>
    <property type="match status" value="1"/>
</dbReference>
<dbReference type="InterPro" id="IPR051713">
    <property type="entry name" value="T-cell_Activation_Regulation"/>
</dbReference>
<comment type="subcellular location">
    <subcellularLocation>
        <location evidence="1">Cell membrane</location>
        <topology evidence="1">Single-pass type I membrane protein</topology>
    </subcellularLocation>
    <subcellularLocation>
        <location evidence="2">Cytoplasm</location>
        <location evidence="2">Cytosol</location>
    </subcellularLocation>
</comment>
<dbReference type="GO" id="GO:0009897">
    <property type="term" value="C:external side of plasma membrane"/>
    <property type="evidence" value="ECO:0007669"/>
    <property type="project" value="TreeGrafter"/>
</dbReference>
<evidence type="ECO:0000256" key="9">
    <source>
        <dbReference type="ARBA" id="ARBA00023157"/>
    </source>
</evidence>
<gene>
    <name evidence="18" type="ORF">FSCOSCO3_A007034</name>
</gene>
<dbReference type="GO" id="GO:0005829">
    <property type="term" value="C:cytosol"/>
    <property type="evidence" value="ECO:0007669"/>
    <property type="project" value="UniProtKB-SubCell"/>
</dbReference>
<evidence type="ECO:0000259" key="16">
    <source>
        <dbReference type="PROSITE" id="PS50835"/>
    </source>
</evidence>
<dbReference type="Gene3D" id="2.60.40.10">
    <property type="entry name" value="Immunoglobulins"/>
    <property type="match status" value="1"/>
</dbReference>
<dbReference type="PANTHER" id="PTHR25466:SF14">
    <property type="entry name" value="BUTYROPHILIN SUBFAMILY 2 MEMBER A2-LIKE-RELATED"/>
    <property type="match status" value="1"/>
</dbReference>
<proteinExistence type="predicted"/>
<keyword evidence="9" id="KW-1015">Disulfide bond</keyword>
<evidence type="ECO:0000256" key="3">
    <source>
        <dbReference type="ARBA" id="ARBA00022475"/>
    </source>
</evidence>
<dbReference type="Pfam" id="PF00619">
    <property type="entry name" value="CARD"/>
    <property type="match status" value="1"/>
</dbReference>
<evidence type="ECO:0000313" key="19">
    <source>
        <dbReference type="Proteomes" id="UP001314229"/>
    </source>
</evidence>
<comment type="caution">
    <text evidence="18">The sequence shown here is derived from an EMBL/GenBank/DDBJ whole genome shotgun (WGS) entry which is preliminary data.</text>
</comment>
<dbReference type="Pfam" id="PF23679">
    <property type="entry name" value="UPA-FIIND"/>
    <property type="match status" value="1"/>
</dbReference>
<accession>A0AAV1PG52</accession>
<feature type="transmembrane region" description="Helical" evidence="13">
    <location>
        <begin position="544"/>
        <end position="566"/>
    </location>
</feature>
<evidence type="ECO:0000256" key="7">
    <source>
        <dbReference type="ARBA" id="ARBA00022989"/>
    </source>
</evidence>
<evidence type="ECO:0000256" key="1">
    <source>
        <dbReference type="ARBA" id="ARBA00004251"/>
    </source>
</evidence>
<feature type="domain" description="Ig-like" evidence="16">
    <location>
        <begin position="20"/>
        <end position="127"/>
    </location>
</feature>
<keyword evidence="4" id="KW-0963">Cytoplasm</keyword>
<dbReference type="InterPro" id="IPR001315">
    <property type="entry name" value="CARD"/>
</dbReference>
<dbReference type="GO" id="GO:0006955">
    <property type="term" value="P:immune response"/>
    <property type="evidence" value="ECO:0007669"/>
    <property type="project" value="TreeGrafter"/>
</dbReference>
<dbReference type="InterPro" id="IPR013783">
    <property type="entry name" value="Ig-like_fold"/>
</dbReference>
<name>A0AAV1PG52_SCOSC</name>
<evidence type="ECO:0000259" key="17">
    <source>
        <dbReference type="PROSITE" id="PS51830"/>
    </source>
</evidence>
<dbReference type="Pfam" id="PF13553">
    <property type="entry name" value="FIIND"/>
    <property type="match status" value="1"/>
</dbReference>
<dbReference type="GO" id="GO:0042130">
    <property type="term" value="P:negative regulation of T cell proliferation"/>
    <property type="evidence" value="ECO:0007669"/>
    <property type="project" value="TreeGrafter"/>
</dbReference>
<dbReference type="Pfam" id="PF07686">
    <property type="entry name" value="V-set"/>
    <property type="match status" value="1"/>
</dbReference>
<dbReference type="SUPFAM" id="SSF48726">
    <property type="entry name" value="Immunoglobulin"/>
    <property type="match status" value="1"/>
</dbReference>
<keyword evidence="19" id="KW-1185">Reference proteome</keyword>
<dbReference type="GO" id="GO:0031295">
    <property type="term" value="P:T cell costimulation"/>
    <property type="evidence" value="ECO:0007669"/>
    <property type="project" value="TreeGrafter"/>
</dbReference>
<dbReference type="PANTHER" id="PTHR25466">
    <property type="entry name" value="T-LYMPHOCYTE ACTIVATION ANTIGEN"/>
    <property type="match status" value="1"/>
</dbReference>
<dbReference type="GO" id="GO:0071222">
    <property type="term" value="P:cellular response to lipopolysaccharide"/>
    <property type="evidence" value="ECO:0007669"/>
    <property type="project" value="TreeGrafter"/>
</dbReference>
<dbReference type="GO" id="GO:0042102">
    <property type="term" value="P:positive regulation of T cell proliferation"/>
    <property type="evidence" value="ECO:0007669"/>
    <property type="project" value="TreeGrafter"/>
</dbReference>
<evidence type="ECO:0000313" key="18">
    <source>
        <dbReference type="EMBL" id="CAK6970255.1"/>
    </source>
</evidence>
<dbReference type="GO" id="GO:0007166">
    <property type="term" value="P:cell surface receptor signaling pathway"/>
    <property type="evidence" value="ECO:0007669"/>
    <property type="project" value="TreeGrafter"/>
</dbReference>
<evidence type="ECO:0000259" key="15">
    <source>
        <dbReference type="PROSITE" id="PS50209"/>
    </source>
</evidence>
<dbReference type="InterPro" id="IPR025307">
    <property type="entry name" value="FIIND_dom"/>
</dbReference>
<sequence>MAGVKCVMFLVVVNFLSLSKGDDVVSCIYMESCILPCSFQAGDGAVILWVNTTAEDTEETIHSYYNNTDQLTLQDQRFKGRTSLFRDQISRGNASLHLTGVEVQDQGRYKCYTSTDSGNKESFIILKVDEPEQDGSGSYWEPIKGVLFIAGEFWKKVVVLSRSGMTERCAVNFDQAIHTKSVVTASTEQEDDETFYGQRENRPKTNIGQTLMKVYPCNIERGKKTEDMILALPRLNDEIHLELTSLLQLNEECSSLQTSSSDPCLNRRDSGSAPNSHSGCKFLSVAHVIDEGIEFITPHKITETHVIINITGFSGFGNVKDEDSPPDPVQALVLLFYRPLTDPESVLSVLLLPKNIVMRDVLRKRKEYTGDERYIETSPHCKLIPKQEYTLSTSPEDDSVLVQPKKAKFYEELDRNYFPSFQVNLETTMRNIKLFLRDTNSSDSVWERRVCLLSTGVRKPTRQSARSLSSNERLKYIRTGFIERISGPVLQSLLDNLFDKDVITESERESADDMQNKRDKARFVIDTIQIHIKTAAGKESKENMSIYIIGVVVFICLGLVGMLYEYYKKNEWRVHRTIMIGQCYVICLLIGVVVYLTNKLEDPRVKVDER</sequence>
<protein>
    <submittedName>
        <fullName evidence="18">NACHT, LRR and PYD domains-containing protein 1b allele 3-like</fullName>
    </submittedName>
</protein>
<evidence type="ECO:0000256" key="14">
    <source>
        <dbReference type="SAM" id="SignalP"/>
    </source>
</evidence>
<keyword evidence="8 13" id="KW-0472">Membrane</keyword>
<evidence type="ECO:0000256" key="6">
    <source>
        <dbReference type="ARBA" id="ARBA00022729"/>
    </source>
</evidence>
<evidence type="ECO:0000256" key="11">
    <source>
        <dbReference type="ARBA" id="ARBA00023180"/>
    </source>
</evidence>
<organism evidence="18 19">
    <name type="scientific">Scomber scombrus</name>
    <name type="common">Atlantic mackerel</name>
    <name type="synonym">Scomber vernalis</name>
    <dbReference type="NCBI Taxonomy" id="13677"/>
    <lineage>
        <taxon>Eukaryota</taxon>
        <taxon>Metazoa</taxon>
        <taxon>Chordata</taxon>
        <taxon>Craniata</taxon>
        <taxon>Vertebrata</taxon>
        <taxon>Euteleostomi</taxon>
        <taxon>Actinopterygii</taxon>
        <taxon>Neopterygii</taxon>
        <taxon>Teleostei</taxon>
        <taxon>Neoteleostei</taxon>
        <taxon>Acanthomorphata</taxon>
        <taxon>Pelagiaria</taxon>
        <taxon>Scombriformes</taxon>
        <taxon>Scombridae</taxon>
        <taxon>Scomber</taxon>
    </lineage>
</organism>
<reference evidence="18 19" key="1">
    <citation type="submission" date="2024-01" db="EMBL/GenBank/DDBJ databases">
        <authorList>
            <person name="Alioto T."/>
            <person name="Alioto T."/>
            <person name="Gomez Garrido J."/>
        </authorList>
    </citation>
    <scope>NUCLEOTIDE SEQUENCE [LARGE SCALE GENOMIC DNA]</scope>
</reference>
<feature type="domain" description="FIIND" evidence="17">
    <location>
        <begin position="277"/>
        <end position="464"/>
    </location>
</feature>
<feature type="chain" id="PRO_5044021728" evidence="14">
    <location>
        <begin position="22"/>
        <end position="610"/>
    </location>
</feature>
<dbReference type="InterPro" id="IPR013106">
    <property type="entry name" value="Ig_V-set"/>
</dbReference>
<keyword evidence="12" id="KW-0393">Immunoglobulin domain</keyword>
<evidence type="ECO:0000256" key="4">
    <source>
        <dbReference type="ARBA" id="ARBA00022490"/>
    </source>
</evidence>
<dbReference type="GO" id="GO:0042981">
    <property type="term" value="P:regulation of apoptotic process"/>
    <property type="evidence" value="ECO:0007669"/>
    <property type="project" value="InterPro"/>
</dbReference>
<feature type="domain" description="CARD" evidence="15">
    <location>
        <begin position="466"/>
        <end position="529"/>
    </location>
</feature>
<dbReference type="AlphaFoldDB" id="A0AAV1PG52"/>
<keyword evidence="6 14" id="KW-0732">Signal</keyword>
<evidence type="ECO:0000256" key="12">
    <source>
        <dbReference type="ARBA" id="ARBA00023319"/>
    </source>
</evidence>
<dbReference type="InterPro" id="IPR007110">
    <property type="entry name" value="Ig-like_dom"/>
</dbReference>
<evidence type="ECO:0000256" key="8">
    <source>
        <dbReference type="ARBA" id="ARBA00023136"/>
    </source>
</evidence>
<dbReference type="SUPFAM" id="SSF47986">
    <property type="entry name" value="DEATH domain"/>
    <property type="match status" value="1"/>
</dbReference>
<keyword evidence="3" id="KW-1003">Cell membrane</keyword>
<dbReference type="InterPro" id="IPR011029">
    <property type="entry name" value="DEATH-like_dom_sf"/>
</dbReference>
<feature type="signal peptide" evidence="14">
    <location>
        <begin position="1"/>
        <end position="21"/>
    </location>
</feature>
<evidence type="ECO:0000256" key="13">
    <source>
        <dbReference type="SAM" id="Phobius"/>
    </source>
</evidence>
<dbReference type="EMBL" id="CAWUFR010000152">
    <property type="protein sequence ID" value="CAK6970255.1"/>
    <property type="molecule type" value="Genomic_DNA"/>
</dbReference>
<keyword evidence="7 13" id="KW-1133">Transmembrane helix</keyword>
<feature type="transmembrane region" description="Helical" evidence="13">
    <location>
        <begin position="578"/>
        <end position="597"/>
    </location>
</feature>
<dbReference type="Proteomes" id="UP001314229">
    <property type="component" value="Unassembled WGS sequence"/>
</dbReference>
<dbReference type="Gene3D" id="1.10.533.10">
    <property type="entry name" value="Death Domain, Fas"/>
    <property type="match status" value="1"/>
</dbReference>
<keyword evidence="11" id="KW-0325">Glycoprotein</keyword>
<dbReference type="PROSITE" id="PS50835">
    <property type="entry name" value="IG_LIKE"/>
    <property type="match status" value="1"/>
</dbReference>
<keyword evidence="5 13" id="KW-0812">Transmembrane</keyword>
<dbReference type="PROSITE" id="PS50209">
    <property type="entry name" value="CARD"/>
    <property type="match status" value="1"/>
</dbReference>
<dbReference type="InterPro" id="IPR036179">
    <property type="entry name" value="Ig-like_dom_sf"/>
</dbReference>
<dbReference type="FunFam" id="2.60.40.10:FF:000142">
    <property type="entry name" value="V-set domain-containing T-cell activation inhibitor 1"/>
    <property type="match status" value="1"/>
</dbReference>